<evidence type="ECO:0000256" key="4">
    <source>
        <dbReference type="ARBA" id="ARBA00022840"/>
    </source>
</evidence>
<dbReference type="InParanoid" id="A7S0J6"/>
<proteinExistence type="inferred from homology"/>
<dbReference type="InterPro" id="IPR001752">
    <property type="entry name" value="Kinesin_motor_dom"/>
</dbReference>
<dbReference type="PROSITE" id="PS50067">
    <property type="entry name" value="KINESIN_MOTOR_2"/>
    <property type="match status" value="1"/>
</dbReference>
<dbReference type="PROSITE" id="PS00411">
    <property type="entry name" value="KINESIN_MOTOR_1"/>
    <property type="match status" value="1"/>
</dbReference>
<keyword evidence="7" id="KW-0963">Cytoplasm</keyword>
<keyword evidence="12" id="KW-1185">Reference proteome</keyword>
<keyword evidence="3 8" id="KW-0547">Nucleotide-binding</keyword>
<dbReference type="GO" id="GO:0005874">
    <property type="term" value="C:microtubule"/>
    <property type="evidence" value="ECO:0000318"/>
    <property type="project" value="GO_Central"/>
</dbReference>
<reference evidence="11 12" key="1">
    <citation type="journal article" date="2007" name="Science">
        <title>Sea anemone genome reveals ancestral eumetazoan gene repertoire and genomic organization.</title>
        <authorList>
            <person name="Putnam N.H."/>
            <person name="Srivastava M."/>
            <person name="Hellsten U."/>
            <person name="Dirks B."/>
            <person name="Chapman J."/>
            <person name="Salamov A."/>
            <person name="Terry A."/>
            <person name="Shapiro H."/>
            <person name="Lindquist E."/>
            <person name="Kapitonov V.V."/>
            <person name="Jurka J."/>
            <person name="Genikhovich G."/>
            <person name="Grigoriev I.V."/>
            <person name="Lucas S.M."/>
            <person name="Steele R.E."/>
            <person name="Finnerty J.R."/>
            <person name="Technau U."/>
            <person name="Martindale M.Q."/>
            <person name="Rokhsar D.S."/>
        </authorList>
    </citation>
    <scope>NUCLEOTIDE SEQUENCE [LARGE SCALE GENOMIC DNA]</scope>
    <source>
        <strain evidence="12">CH2 X CH6</strain>
    </source>
</reference>
<keyword evidence="4 8" id="KW-0067">ATP-binding</keyword>
<dbReference type="GO" id="GO:0005737">
    <property type="term" value="C:cytoplasm"/>
    <property type="evidence" value="ECO:0000318"/>
    <property type="project" value="GO_Central"/>
</dbReference>
<keyword evidence="5" id="KW-0175">Coiled coil</keyword>
<accession>A7S0J6</accession>
<keyword evidence="7" id="KW-0206">Cytoskeleton</keyword>
<dbReference type="GO" id="GO:0005871">
    <property type="term" value="C:kinesin complex"/>
    <property type="evidence" value="ECO:0000318"/>
    <property type="project" value="GO_Central"/>
</dbReference>
<dbReference type="SMART" id="SM00129">
    <property type="entry name" value="KISc"/>
    <property type="match status" value="1"/>
</dbReference>
<protein>
    <recommendedName>
        <fullName evidence="9">Kinesin-like protein</fullName>
    </recommendedName>
</protein>
<dbReference type="eggNOG" id="KOG4280">
    <property type="taxonomic scope" value="Eukaryota"/>
</dbReference>
<dbReference type="EMBL" id="DS469561">
    <property type="protein sequence ID" value="EDO42688.1"/>
    <property type="molecule type" value="Genomic_DNA"/>
</dbReference>
<dbReference type="PANTHER" id="PTHR47968">
    <property type="entry name" value="CENTROMERE PROTEIN E"/>
    <property type="match status" value="1"/>
</dbReference>
<organism evidence="11 12">
    <name type="scientific">Nematostella vectensis</name>
    <name type="common">Starlet sea anemone</name>
    <dbReference type="NCBI Taxonomy" id="45351"/>
    <lineage>
        <taxon>Eukaryota</taxon>
        <taxon>Metazoa</taxon>
        <taxon>Cnidaria</taxon>
        <taxon>Anthozoa</taxon>
        <taxon>Hexacorallia</taxon>
        <taxon>Actiniaria</taxon>
        <taxon>Edwardsiidae</taxon>
        <taxon>Nematostella</taxon>
    </lineage>
</organism>
<evidence type="ECO:0000259" key="10">
    <source>
        <dbReference type="PROSITE" id="PS50067"/>
    </source>
</evidence>
<keyword evidence="2 9" id="KW-0493">Microtubule</keyword>
<dbReference type="InterPro" id="IPR036961">
    <property type="entry name" value="Kinesin_motor_dom_sf"/>
</dbReference>
<dbReference type="GO" id="GO:0008017">
    <property type="term" value="F:microtubule binding"/>
    <property type="evidence" value="ECO:0000318"/>
    <property type="project" value="GO_Central"/>
</dbReference>
<evidence type="ECO:0000256" key="5">
    <source>
        <dbReference type="ARBA" id="ARBA00023054"/>
    </source>
</evidence>
<dbReference type="InterPro" id="IPR027640">
    <property type="entry name" value="Kinesin-like_fam"/>
</dbReference>
<evidence type="ECO:0000256" key="2">
    <source>
        <dbReference type="ARBA" id="ARBA00022701"/>
    </source>
</evidence>
<dbReference type="Proteomes" id="UP000001593">
    <property type="component" value="Unassembled WGS sequence"/>
</dbReference>
<evidence type="ECO:0000313" key="12">
    <source>
        <dbReference type="Proteomes" id="UP000001593"/>
    </source>
</evidence>
<feature type="domain" description="Kinesin motor" evidence="10">
    <location>
        <begin position="1"/>
        <end position="291"/>
    </location>
</feature>
<name>A7S0J6_NEMVE</name>
<dbReference type="PhylomeDB" id="A7S0J6"/>
<evidence type="ECO:0000256" key="7">
    <source>
        <dbReference type="ARBA" id="ARBA00023212"/>
    </source>
</evidence>
<dbReference type="Gene3D" id="3.40.850.10">
    <property type="entry name" value="Kinesin motor domain"/>
    <property type="match status" value="1"/>
</dbReference>
<evidence type="ECO:0000256" key="1">
    <source>
        <dbReference type="ARBA" id="ARBA00004245"/>
    </source>
</evidence>
<dbReference type="GO" id="GO:0007018">
    <property type="term" value="P:microtubule-based movement"/>
    <property type="evidence" value="ECO:0000318"/>
    <property type="project" value="GO_Central"/>
</dbReference>
<keyword evidence="6 8" id="KW-0505">Motor protein</keyword>
<feature type="non-terminal residue" evidence="11">
    <location>
        <position position="1"/>
    </location>
</feature>
<dbReference type="InterPro" id="IPR019821">
    <property type="entry name" value="Kinesin_motor_CS"/>
</dbReference>
<evidence type="ECO:0000313" key="11">
    <source>
        <dbReference type="EMBL" id="EDO42688.1"/>
    </source>
</evidence>
<dbReference type="STRING" id="45351.A7S0J6"/>
<dbReference type="Pfam" id="PF00225">
    <property type="entry name" value="Kinesin"/>
    <property type="match status" value="1"/>
</dbReference>
<dbReference type="GO" id="GO:0005524">
    <property type="term" value="F:ATP binding"/>
    <property type="evidence" value="ECO:0007669"/>
    <property type="project" value="UniProtKB-UniRule"/>
</dbReference>
<sequence length="328" mass="36833">FNGIFGPYCSQSEVFGEVASTLVYKLFEGYNGTIFAYGQTGTGKTFTVEGDETGHDRSAKHGLIPQVLSLLFSLLEEMQDDCVSVQISFLEIYNELAYDLLGTVMPANSNKRDLPRVLVALAGNKTCITHGLSIHNAQSEYDARKLHLKGRMNKVMAETPCNGRSSRSHTIFTILLTRQEKDSEIVYKSKLNIVDLAGSERLSNEKSDNQRTRTKHINLSLHHLEGVIIALQKLKSNSSYVPYRNSLLTMILQDSLGGNCNTTMIATLSLEKDKLKESISTCRFAQRVIRVVNRPLINKEINNEALIRNLKKEIVQLKKSHHDFKEVL</sequence>
<dbReference type="PANTHER" id="PTHR47968:SF36">
    <property type="entry name" value="KINESIN HEAVY CHAIN ISOFORM X1"/>
    <property type="match status" value="1"/>
</dbReference>
<evidence type="ECO:0000256" key="8">
    <source>
        <dbReference type="PROSITE-ProRule" id="PRU00283"/>
    </source>
</evidence>
<dbReference type="PRINTS" id="PR00380">
    <property type="entry name" value="KINESINHEAVY"/>
</dbReference>
<dbReference type="InterPro" id="IPR027417">
    <property type="entry name" value="P-loop_NTPase"/>
</dbReference>
<comment type="subcellular location">
    <subcellularLocation>
        <location evidence="1">Cytoplasm</location>
        <location evidence="1">Cytoskeleton</location>
    </subcellularLocation>
</comment>
<dbReference type="OMA" id="NCHTTKE"/>
<dbReference type="SUPFAM" id="SSF52540">
    <property type="entry name" value="P-loop containing nucleoside triphosphate hydrolases"/>
    <property type="match status" value="1"/>
</dbReference>
<comment type="similarity">
    <text evidence="8 9">Belongs to the TRAFAC class myosin-kinesin ATPase superfamily. Kinesin family.</text>
</comment>
<dbReference type="HOGENOM" id="CLU_001485_2_0_1"/>
<dbReference type="GO" id="GO:0003777">
    <property type="term" value="F:microtubule motor activity"/>
    <property type="evidence" value="ECO:0000318"/>
    <property type="project" value="GO_Central"/>
</dbReference>
<dbReference type="AlphaFoldDB" id="A7S0J6"/>
<evidence type="ECO:0000256" key="3">
    <source>
        <dbReference type="ARBA" id="ARBA00022741"/>
    </source>
</evidence>
<evidence type="ECO:0000256" key="6">
    <source>
        <dbReference type="ARBA" id="ARBA00023175"/>
    </source>
</evidence>
<dbReference type="GO" id="GO:0016887">
    <property type="term" value="F:ATP hydrolysis activity"/>
    <property type="evidence" value="ECO:0000318"/>
    <property type="project" value="GO_Central"/>
</dbReference>
<gene>
    <name evidence="11" type="ORF">NEMVEDRAFT_v1g100017</name>
</gene>
<feature type="binding site" evidence="8">
    <location>
        <begin position="38"/>
        <end position="45"/>
    </location>
    <ligand>
        <name>ATP</name>
        <dbReference type="ChEBI" id="CHEBI:30616"/>
    </ligand>
</feature>
<evidence type="ECO:0000256" key="9">
    <source>
        <dbReference type="RuleBase" id="RU000394"/>
    </source>
</evidence>